<evidence type="ECO:0000256" key="1">
    <source>
        <dbReference type="SAM" id="SignalP"/>
    </source>
</evidence>
<dbReference type="AlphaFoldDB" id="A0A560GIQ6"/>
<evidence type="ECO:0000313" key="2">
    <source>
        <dbReference type="EMBL" id="TWB33853.1"/>
    </source>
</evidence>
<evidence type="ECO:0008006" key="4">
    <source>
        <dbReference type="Google" id="ProtNLM"/>
    </source>
</evidence>
<keyword evidence="3" id="KW-1185">Reference proteome</keyword>
<proteinExistence type="predicted"/>
<dbReference type="Proteomes" id="UP000315751">
    <property type="component" value="Unassembled WGS sequence"/>
</dbReference>
<name>A0A560GIQ6_9PROT</name>
<keyword evidence="1" id="KW-0732">Signal</keyword>
<gene>
    <name evidence="2" type="ORF">FBZ90_12919</name>
</gene>
<evidence type="ECO:0000313" key="3">
    <source>
        <dbReference type="Proteomes" id="UP000315751"/>
    </source>
</evidence>
<feature type="signal peptide" evidence="1">
    <location>
        <begin position="1"/>
        <end position="25"/>
    </location>
</feature>
<dbReference type="PROSITE" id="PS51257">
    <property type="entry name" value="PROKAR_LIPOPROTEIN"/>
    <property type="match status" value="1"/>
</dbReference>
<sequence>MSIKSRATMWHVAILAAALGLGGCASQGTVMGGNTGPVSGASAGATSVNASQAIERCPQTLGTLAIDDSRRAAWWGEFTRSTQLTTIEPLIRVMVSQSNCFEITSMGNADLDDAMTRMMDKGRDGEYRIGSNVGKNQAIMADYFLQPAIQFTNNSNSTYKVVGGMVGGLVGSMVGNISKRQAEVTLTLMNIRSRTQISAAVGTATTTDLGGIFQMVGAASTGQLSGFERTPEGKTTVAAFVDAYNQMVIAVRNYKQREIAGGAGTGGLLKAQGQ</sequence>
<accession>A0A560GIQ6</accession>
<feature type="chain" id="PRO_5022174272" description="Curli biogenesis system outer membrane secretion channel CsgG" evidence="1">
    <location>
        <begin position="26"/>
        <end position="274"/>
    </location>
</feature>
<reference evidence="2 3" key="1">
    <citation type="submission" date="2019-06" db="EMBL/GenBank/DDBJ databases">
        <title>Genomic Encyclopedia of Type Strains, Phase IV (KMG-V): Genome sequencing to study the core and pangenomes of soil and plant-associated prokaryotes.</title>
        <authorList>
            <person name="Whitman W."/>
        </authorList>
    </citation>
    <scope>NUCLEOTIDE SEQUENCE [LARGE SCALE GENOMIC DNA]</scope>
    <source>
        <strain evidence="2 3">BR 11622</strain>
    </source>
</reference>
<organism evidence="2 3">
    <name type="scientific">Nitrospirillum amazonense</name>
    <dbReference type="NCBI Taxonomy" id="28077"/>
    <lineage>
        <taxon>Bacteria</taxon>
        <taxon>Pseudomonadati</taxon>
        <taxon>Pseudomonadota</taxon>
        <taxon>Alphaproteobacteria</taxon>
        <taxon>Rhodospirillales</taxon>
        <taxon>Azospirillaceae</taxon>
        <taxon>Nitrospirillum</taxon>
    </lineage>
</organism>
<protein>
    <recommendedName>
        <fullName evidence="4">Curli biogenesis system outer membrane secretion channel CsgG</fullName>
    </recommendedName>
</protein>
<dbReference type="EMBL" id="VITR01000029">
    <property type="protein sequence ID" value="TWB33853.1"/>
    <property type="molecule type" value="Genomic_DNA"/>
</dbReference>
<comment type="caution">
    <text evidence="2">The sequence shown here is derived from an EMBL/GenBank/DDBJ whole genome shotgun (WGS) entry which is preliminary data.</text>
</comment>